<dbReference type="STRING" id="588898.BB347_01695"/>
<keyword evidence="1" id="KW-1133">Transmembrane helix</keyword>
<keyword evidence="1" id="KW-0812">Transmembrane</keyword>
<dbReference type="EMBL" id="CP019327">
    <property type="protein sequence ID" value="APX95428.1"/>
    <property type="molecule type" value="Genomic_DNA"/>
</dbReference>
<sequence length="672" mass="71977">MKIGLEPTARMASFGRSSALLVGILLVTSLGAIGVTGAHADSDEPVPEEILEEIDATEDVEAVYVSDDGDAVLTYDYPHDASQTGTTLEGQFGLDTDPGVAYTHYTGAVDEDERGVSGDLSVHSDHEHVSSTGDVLIEDPAPITDLEAAINVEQTDAESTSSGDVRATVAEHDPDYDALETTGELEATSESITSSGTLSLVEAEIDGVPAGTDSLEATVVERDDGYSLEVSERRVIEDWETDRWETREDAGESLENRYSSIAVGLGGTADGEIESYDYVDGEQNADGDQNIVEYEYHVEYAGVTDEVAAAAVSLVQQQAETDLDETEAQAMADRLAEAHVEELHFTVDRDGEETDIEWDLEADAHDEVVLGTVELADSIESVDDDLADRFDDVRETLEVRAETDLKRTTSWDVTAERPDDLTTVDATWESDSENWERHASALEERELEALTPDRTATFDAESTEDGLDVVYDSEARENGILEWSPDGLGDVGTVLGVELCLGDVGVDTDDVVPMSSVDELVQTAELAKTDLTIDDGTYELEGAAADPDATIESVPIGGEDELTASELHVETTGGSSTVYVVADGFTGADPTEAEIRDREQVGSETTVSTSGEADADVPEIDYDRVETLLETELDRGEAFELNWHGVGAVIVVLGSLAAVTLGFYAARPSVRA</sequence>
<name>A0A1N6Z8C6_9EURY</name>
<accession>A0A1N6Z8C6</accession>
<keyword evidence="1" id="KW-0472">Membrane</keyword>
<reference evidence="3 4" key="2">
    <citation type="submission" date="2017-01" db="EMBL/GenBank/DDBJ databases">
        <authorList>
            <person name="Mah S.A."/>
            <person name="Swanson W.J."/>
            <person name="Moy G.W."/>
            <person name="Vacquier V.D."/>
        </authorList>
    </citation>
    <scope>NUCLEOTIDE SEQUENCE [LARGE SCALE GENOMIC DNA]</scope>
    <source>
        <strain evidence="3 4">CGMCC 1.8909</strain>
    </source>
</reference>
<proteinExistence type="predicted"/>
<gene>
    <name evidence="2" type="ORF">BB347_01695</name>
    <name evidence="3" type="ORF">SAMN05421809_0715</name>
</gene>
<evidence type="ECO:0000256" key="1">
    <source>
        <dbReference type="SAM" id="Phobius"/>
    </source>
</evidence>
<feature type="transmembrane region" description="Helical" evidence="1">
    <location>
        <begin position="643"/>
        <end position="666"/>
    </location>
</feature>
<protein>
    <submittedName>
        <fullName evidence="3">Uncharacterized protein</fullName>
    </submittedName>
</protein>
<dbReference type="AlphaFoldDB" id="A0A1N6Z8C6"/>
<dbReference type="Proteomes" id="UP000187321">
    <property type="component" value="Chromosome"/>
</dbReference>
<evidence type="ECO:0000313" key="5">
    <source>
        <dbReference type="Proteomes" id="UP000187321"/>
    </source>
</evidence>
<evidence type="ECO:0000313" key="3">
    <source>
        <dbReference type="EMBL" id="SIR23036.1"/>
    </source>
</evidence>
<organism evidence="3 4">
    <name type="scientific">Natronorubrum daqingense</name>
    <dbReference type="NCBI Taxonomy" id="588898"/>
    <lineage>
        <taxon>Archaea</taxon>
        <taxon>Methanobacteriati</taxon>
        <taxon>Methanobacteriota</taxon>
        <taxon>Stenosarchaea group</taxon>
        <taxon>Halobacteria</taxon>
        <taxon>Halobacteriales</taxon>
        <taxon>Natrialbaceae</taxon>
        <taxon>Natronorubrum</taxon>
    </lineage>
</organism>
<evidence type="ECO:0000313" key="4">
    <source>
        <dbReference type="Proteomes" id="UP000185687"/>
    </source>
</evidence>
<keyword evidence="4" id="KW-1185">Reference proteome</keyword>
<dbReference type="KEGG" id="hda:BB347_01695"/>
<reference evidence="2 5" key="1">
    <citation type="submission" date="2017-01" db="EMBL/GenBank/DDBJ databases">
        <title>Complete genome sequence of Haloterrigena daqingensis type strain (JX313T).</title>
        <authorList>
            <person name="Shuang W."/>
        </authorList>
    </citation>
    <scope>NUCLEOTIDE SEQUENCE [LARGE SCALE GENOMIC DNA]</scope>
    <source>
        <strain evidence="2 5">JX313</strain>
    </source>
</reference>
<dbReference type="Proteomes" id="UP000185687">
    <property type="component" value="Unassembled WGS sequence"/>
</dbReference>
<dbReference type="EMBL" id="FTNP01000001">
    <property type="protein sequence ID" value="SIR23036.1"/>
    <property type="molecule type" value="Genomic_DNA"/>
</dbReference>
<evidence type="ECO:0000313" key="2">
    <source>
        <dbReference type="EMBL" id="APX95428.1"/>
    </source>
</evidence>